<keyword evidence="2" id="KW-1185">Reference proteome</keyword>
<dbReference type="Proteomes" id="UP001140087">
    <property type="component" value="Unassembled WGS sequence"/>
</dbReference>
<evidence type="ECO:0000313" key="1">
    <source>
        <dbReference type="EMBL" id="KAJ2797122.1"/>
    </source>
</evidence>
<proteinExistence type="predicted"/>
<reference evidence="1" key="1">
    <citation type="submission" date="2022-07" db="EMBL/GenBank/DDBJ databases">
        <title>Phylogenomic reconstructions and comparative analyses of Kickxellomycotina fungi.</title>
        <authorList>
            <person name="Reynolds N.K."/>
            <person name="Stajich J.E."/>
            <person name="Barry K."/>
            <person name="Grigoriev I.V."/>
            <person name="Crous P."/>
            <person name="Smith M.E."/>
        </authorList>
    </citation>
    <scope>NUCLEOTIDE SEQUENCE</scope>
    <source>
        <strain evidence="1">BCRC 34780</strain>
    </source>
</reference>
<name>A0ACC1KX89_9FUNG</name>
<gene>
    <name evidence="1" type="ORF">H4R21_004441</name>
</gene>
<dbReference type="EMBL" id="JANBUN010001678">
    <property type="protein sequence ID" value="KAJ2797122.1"/>
    <property type="molecule type" value="Genomic_DNA"/>
</dbReference>
<feature type="non-terminal residue" evidence="1">
    <location>
        <position position="92"/>
    </location>
</feature>
<accession>A0ACC1KX89</accession>
<protein>
    <submittedName>
        <fullName evidence="1">Uncharacterized protein</fullName>
    </submittedName>
</protein>
<evidence type="ECO:0000313" key="2">
    <source>
        <dbReference type="Proteomes" id="UP001140087"/>
    </source>
</evidence>
<comment type="caution">
    <text evidence="1">The sequence shown here is derived from an EMBL/GenBank/DDBJ whole genome shotgun (WGS) entry which is preliminary data.</text>
</comment>
<organism evidence="1 2">
    <name type="scientific">Coemansia helicoidea</name>
    <dbReference type="NCBI Taxonomy" id="1286919"/>
    <lineage>
        <taxon>Eukaryota</taxon>
        <taxon>Fungi</taxon>
        <taxon>Fungi incertae sedis</taxon>
        <taxon>Zoopagomycota</taxon>
        <taxon>Kickxellomycotina</taxon>
        <taxon>Kickxellomycetes</taxon>
        <taxon>Kickxellales</taxon>
        <taxon>Kickxellaceae</taxon>
        <taxon>Coemansia</taxon>
    </lineage>
</organism>
<sequence>MSRPIEQLAACRSPLAGTEQRVLREWVSSWVFSAHEFSEIAQPLVRGDIDALRQEHARLVDEHGEAYALQAYQGLKETRIQMPAMEAVIAGA</sequence>